<dbReference type="STRING" id="984262.SGRA_1975"/>
<feature type="domain" description="EngA-type G" evidence="11">
    <location>
        <begin position="174"/>
        <end position="349"/>
    </location>
</feature>
<evidence type="ECO:0000256" key="6">
    <source>
        <dbReference type="ARBA" id="ARBA00023134"/>
    </source>
</evidence>
<dbReference type="AlphaFoldDB" id="H6L268"/>
<dbReference type="FunFam" id="3.30.300.20:FF:000004">
    <property type="entry name" value="GTPase Der"/>
    <property type="match status" value="1"/>
</dbReference>
<evidence type="ECO:0000313" key="12">
    <source>
        <dbReference type="EMBL" id="AFC24706.1"/>
    </source>
</evidence>
<dbReference type="Pfam" id="PF14714">
    <property type="entry name" value="KH_dom-like"/>
    <property type="match status" value="1"/>
</dbReference>
<keyword evidence="6 8" id="KW-0342">GTP-binding</keyword>
<evidence type="ECO:0000256" key="8">
    <source>
        <dbReference type="HAMAP-Rule" id="MF_00195"/>
    </source>
</evidence>
<dbReference type="CDD" id="cd01895">
    <property type="entry name" value="EngA2"/>
    <property type="match status" value="1"/>
</dbReference>
<feature type="binding site" evidence="8">
    <location>
        <begin position="227"/>
        <end position="231"/>
    </location>
    <ligand>
        <name>GTP</name>
        <dbReference type="ChEBI" id="CHEBI:37565"/>
        <label>2</label>
    </ligand>
</feature>
<dbReference type="OrthoDB" id="9805918at2"/>
<keyword evidence="13" id="KW-1185">Reference proteome</keyword>
<dbReference type="eggNOG" id="COG1160">
    <property type="taxonomic scope" value="Bacteria"/>
</dbReference>
<dbReference type="Pfam" id="PF01926">
    <property type="entry name" value="MMR_HSR1"/>
    <property type="match status" value="2"/>
</dbReference>
<evidence type="ECO:0000256" key="7">
    <source>
        <dbReference type="ARBA" id="ARBA00032345"/>
    </source>
</evidence>
<dbReference type="GO" id="GO:0042254">
    <property type="term" value="P:ribosome biogenesis"/>
    <property type="evidence" value="ECO:0007669"/>
    <property type="project" value="UniProtKB-KW"/>
</dbReference>
<sequence>MENLVAIVGRPNVGKSTFFNRMLGMRQAIVDDVSGVTRDRQYGSTEWNGKRFHLVDTGGFIGDGEDVFAAAIRKQVRMAIEEAQVVVFMVDVETGITDLDAQVGRLLKEINKPVLLAVNKVDNNERQLMIHEFWAMGFDNLYPISSTSGSGTGDLLDALTDIIPGIPEEDNRLPHIAIVGRPNAGKSSFVNLLLDEERSIVTDIAGTTRDSVHAHYNKFGQEFILVDTAGLRRKRSVKEDLEFYSVLRAIRSLESADICVLMLDASKGIEAQDLNIFRLAIKNNKGIVIFVNKWDLVEKSTNTLKEYEDHIRERIAPFSDVPIVFISVLEKQRVLKAIDVAIEVHENRSKRISTSKLNTFLEETLAAYHPPAYRGRMISIKYMVQLPTAYPSFVFFCNHPKHVSESYKKYLENSLRARFDFTGVPLKLYFRDK</sequence>
<evidence type="ECO:0000256" key="2">
    <source>
        <dbReference type="ARBA" id="ARBA00020953"/>
    </source>
</evidence>
<keyword evidence="3 8" id="KW-0690">Ribosome biogenesis</keyword>
<dbReference type="PANTHER" id="PTHR43834:SF6">
    <property type="entry name" value="GTPASE DER"/>
    <property type="match status" value="1"/>
</dbReference>
<comment type="function">
    <text evidence="8 10">GTPase that plays an essential role in the late steps of ribosome biogenesis.</text>
</comment>
<keyword evidence="5 8" id="KW-0547">Nucleotide-binding</keyword>
<dbReference type="InterPro" id="IPR005225">
    <property type="entry name" value="Small_GTP-bd"/>
</dbReference>
<reference evidence="12 13" key="1">
    <citation type="journal article" date="2012" name="Stand. Genomic Sci.">
        <title>Complete genome sequencing and analysis of Saprospira grandis str. Lewin, a predatory marine bacterium.</title>
        <authorList>
            <person name="Saw J.H."/>
            <person name="Yuryev A."/>
            <person name="Kanbe M."/>
            <person name="Hou S."/>
            <person name="Young A.G."/>
            <person name="Aizawa S."/>
            <person name="Alam M."/>
        </authorList>
    </citation>
    <scope>NUCLEOTIDE SEQUENCE [LARGE SCALE GENOMIC DNA]</scope>
    <source>
        <strain evidence="12 13">Lewin</strain>
    </source>
</reference>
<dbReference type="InterPro" id="IPR031166">
    <property type="entry name" value="G_ENGA"/>
</dbReference>
<dbReference type="KEGG" id="sgn:SGRA_1975"/>
<evidence type="ECO:0000259" key="11">
    <source>
        <dbReference type="PROSITE" id="PS51712"/>
    </source>
</evidence>
<protein>
    <recommendedName>
        <fullName evidence="2 8">GTPase Der</fullName>
    </recommendedName>
    <alternativeName>
        <fullName evidence="7 8">GTP-binding protein EngA</fullName>
    </alternativeName>
</protein>
<dbReference type="FunFam" id="3.40.50.300:FF:000040">
    <property type="entry name" value="GTPase Der"/>
    <property type="match status" value="1"/>
</dbReference>
<feature type="binding site" evidence="8">
    <location>
        <begin position="119"/>
        <end position="122"/>
    </location>
    <ligand>
        <name>GTP</name>
        <dbReference type="ChEBI" id="CHEBI:37565"/>
        <label>1</label>
    </ligand>
</feature>
<feature type="binding site" evidence="8">
    <location>
        <begin position="9"/>
        <end position="16"/>
    </location>
    <ligand>
        <name>GTP</name>
        <dbReference type="ChEBI" id="CHEBI:37565"/>
        <label>1</label>
    </ligand>
</feature>
<dbReference type="HAMAP" id="MF_00195">
    <property type="entry name" value="GTPase_Der"/>
    <property type="match status" value="1"/>
</dbReference>
<feature type="domain" description="EngA-type G" evidence="11">
    <location>
        <begin position="3"/>
        <end position="167"/>
    </location>
</feature>
<dbReference type="PROSITE" id="PS51712">
    <property type="entry name" value="G_ENGA"/>
    <property type="match status" value="2"/>
</dbReference>
<comment type="similarity">
    <text evidence="1 8 9 10">Belongs to the TRAFAC class TrmE-Era-EngA-EngB-Septin-like GTPase superfamily. EngA (Der) GTPase family.</text>
</comment>
<dbReference type="InterPro" id="IPR016484">
    <property type="entry name" value="GTPase_Der"/>
</dbReference>
<dbReference type="InterPro" id="IPR015946">
    <property type="entry name" value="KH_dom-like_a/b"/>
</dbReference>
<dbReference type="SUPFAM" id="SSF52540">
    <property type="entry name" value="P-loop containing nucleoside triphosphate hydrolases"/>
    <property type="match status" value="2"/>
</dbReference>
<feature type="binding site" evidence="8">
    <location>
        <begin position="56"/>
        <end position="60"/>
    </location>
    <ligand>
        <name>GTP</name>
        <dbReference type="ChEBI" id="CHEBI:37565"/>
        <label>1</label>
    </ligand>
</feature>
<dbReference type="NCBIfam" id="TIGR00231">
    <property type="entry name" value="small_GTP"/>
    <property type="match status" value="2"/>
</dbReference>
<name>H6L268_SAPGL</name>
<dbReference type="PANTHER" id="PTHR43834">
    <property type="entry name" value="GTPASE DER"/>
    <property type="match status" value="1"/>
</dbReference>
<evidence type="ECO:0000256" key="4">
    <source>
        <dbReference type="ARBA" id="ARBA00022737"/>
    </source>
</evidence>
<dbReference type="GO" id="GO:0005525">
    <property type="term" value="F:GTP binding"/>
    <property type="evidence" value="ECO:0007669"/>
    <property type="project" value="UniProtKB-UniRule"/>
</dbReference>
<evidence type="ECO:0000256" key="9">
    <source>
        <dbReference type="PROSITE-ProRule" id="PRU01049"/>
    </source>
</evidence>
<evidence type="ECO:0000256" key="5">
    <source>
        <dbReference type="ARBA" id="ARBA00022741"/>
    </source>
</evidence>
<keyword evidence="4 10" id="KW-0677">Repeat</keyword>
<dbReference type="InterPro" id="IPR027417">
    <property type="entry name" value="P-loop_NTPase"/>
</dbReference>
<evidence type="ECO:0000256" key="1">
    <source>
        <dbReference type="ARBA" id="ARBA00008279"/>
    </source>
</evidence>
<evidence type="ECO:0000256" key="10">
    <source>
        <dbReference type="RuleBase" id="RU004481"/>
    </source>
</evidence>
<evidence type="ECO:0000313" key="13">
    <source>
        <dbReference type="Proteomes" id="UP000007519"/>
    </source>
</evidence>
<dbReference type="NCBIfam" id="TIGR03594">
    <property type="entry name" value="GTPase_EngA"/>
    <property type="match status" value="1"/>
</dbReference>
<dbReference type="Gene3D" id="3.40.50.300">
    <property type="entry name" value="P-loop containing nucleotide triphosphate hydrolases"/>
    <property type="match status" value="2"/>
</dbReference>
<organism evidence="12 13">
    <name type="scientific">Saprospira grandis (strain Lewin)</name>
    <dbReference type="NCBI Taxonomy" id="984262"/>
    <lineage>
        <taxon>Bacteria</taxon>
        <taxon>Pseudomonadati</taxon>
        <taxon>Bacteroidota</taxon>
        <taxon>Saprospiria</taxon>
        <taxon>Saprospirales</taxon>
        <taxon>Saprospiraceae</taxon>
        <taxon>Saprospira</taxon>
    </lineage>
</organism>
<dbReference type="GO" id="GO:0043022">
    <property type="term" value="F:ribosome binding"/>
    <property type="evidence" value="ECO:0007669"/>
    <property type="project" value="TreeGrafter"/>
</dbReference>
<dbReference type="PIRSF" id="PIRSF006485">
    <property type="entry name" value="GTP-binding_EngA"/>
    <property type="match status" value="1"/>
</dbReference>
<dbReference type="InterPro" id="IPR006073">
    <property type="entry name" value="GTP-bd"/>
</dbReference>
<dbReference type="PRINTS" id="PR00326">
    <property type="entry name" value="GTP1OBG"/>
</dbReference>
<dbReference type="RefSeq" id="WP_015692329.1">
    <property type="nucleotide sequence ID" value="NC_016940.1"/>
</dbReference>
<dbReference type="InterPro" id="IPR032859">
    <property type="entry name" value="KH_dom-like"/>
</dbReference>
<evidence type="ECO:0000256" key="3">
    <source>
        <dbReference type="ARBA" id="ARBA00022517"/>
    </source>
</evidence>
<dbReference type="FunFam" id="3.40.50.300:FF:000057">
    <property type="entry name" value="GTPase Der"/>
    <property type="match status" value="1"/>
</dbReference>
<dbReference type="Proteomes" id="UP000007519">
    <property type="component" value="Chromosome"/>
</dbReference>
<dbReference type="CDD" id="cd01894">
    <property type="entry name" value="EngA1"/>
    <property type="match status" value="1"/>
</dbReference>
<gene>
    <name evidence="12" type="primary">engA</name>
    <name evidence="8" type="synonym">der</name>
    <name evidence="12" type="ordered locus">SGRA_1975</name>
</gene>
<feature type="binding site" evidence="8">
    <location>
        <begin position="180"/>
        <end position="187"/>
    </location>
    <ligand>
        <name>GTP</name>
        <dbReference type="ChEBI" id="CHEBI:37565"/>
        <label>2</label>
    </ligand>
</feature>
<dbReference type="HOGENOM" id="CLU_016077_6_2_10"/>
<dbReference type="EMBL" id="CP002831">
    <property type="protein sequence ID" value="AFC24706.1"/>
    <property type="molecule type" value="Genomic_DNA"/>
</dbReference>
<dbReference type="Gene3D" id="3.30.300.20">
    <property type="match status" value="1"/>
</dbReference>
<accession>H6L268</accession>
<proteinExistence type="inferred from homology"/>
<comment type="subunit">
    <text evidence="8">Associates with the 50S ribosomal subunit.</text>
</comment>
<feature type="binding site" evidence="8">
    <location>
        <begin position="292"/>
        <end position="295"/>
    </location>
    <ligand>
        <name>GTP</name>
        <dbReference type="ChEBI" id="CHEBI:37565"/>
        <label>2</label>
    </ligand>
</feature>